<evidence type="ECO:0000313" key="2">
    <source>
        <dbReference type="Proteomes" id="UP000318284"/>
    </source>
</evidence>
<dbReference type="Proteomes" id="UP000318284">
    <property type="component" value="Segment"/>
</dbReference>
<dbReference type="RefSeq" id="YP_010102918.1">
    <property type="nucleotide sequence ID" value="NC_055804.1"/>
</dbReference>
<keyword evidence="2" id="KW-1185">Reference proteome</keyword>
<dbReference type="EMBL" id="MK937603">
    <property type="protein sequence ID" value="QDH92789.1"/>
    <property type="molecule type" value="Genomic_DNA"/>
</dbReference>
<accession>A0A514DGQ8</accession>
<sequence>MTARVVNRVTRLREPSRLRHDVRMCGGLRPFLFALVQAYGTLAPAVFEYGYGDCDRWRIPFDASTWTDPEATP</sequence>
<protein>
    <submittedName>
        <fullName evidence="1">Uncharacterized protein</fullName>
    </submittedName>
</protein>
<organism evidence="1 2">
    <name type="scientific">Gordonia phage Bakery</name>
    <dbReference type="NCBI Taxonomy" id="2591205"/>
    <lineage>
        <taxon>Viruses</taxon>
        <taxon>Duplodnaviria</taxon>
        <taxon>Heunggongvirae</taxon>
        <taxon>Uroviricota</taxon>
        <taxon>Caudoviricetes</taxon>
        <taxon>Stackebrandtviridae</taxon>
        <taxon>Frickvirinae</taxon>
        <taxon>Wizardvirus</taxon>
        <taxon>Wizardvirus bakery</taxon>
    </lineage>
</organism>
<dbReference type="GeneID" id="65120772"/>
<dbReference type="KEGG" id="vg:65120772"/>
<name>A0A514DGQ8_9CAUD</name>
<proteinExistence type="predicted"/>
<evidence type="ECO:0000313" key="1">
    <source>
        <dbReference type="EMBL" id="QDH92789.1"/>
    </source>
</evidence>
<gene>
    <name evidence="1" type="primary">4</name>
    <name evidence="1" type="ORF">SEA_BAKERY_4</name>
</gene>
<reference evidence="1 2" key="1">
    <citation type="submission" date="2019-05" db="EMBL/GenBank/DDBJ databases">
        <authorList>
            <person name="Hammer B.W."/>
            <person name="Collado J."/>
            <person name="Fitzgerald H.N."/>
            <person name="Graziano A."/>
            <person name="Haggerty C.V."/>
            <person name="Kim S."/>
            <person name="Ogunsemowo I.H."/>
            <person name="Reddy N."/>
            <person name="Butela K.A."/>
            <person name="Garlena R.A."/>
            <person name="Russell D.A."/>
            <person name="Pope W.H."/>
            <person name="Jacobs-Sera D."/>
            <person name="Hatfull G.F."/>
        </authorList>
    </citation>
    <scope>NUCLEOTIDE SEQUENCE [LARGE SCALE GENOMIC DNA]</scope>
</reference>